<dbReference type="KEGG" id="mlr:MELLADRAFT_58483"/>
<dbReference type="VEuPathDB" id="FungiDB:MELLADRAFT_58483"/>
<feature type="chain" id="PRO_5003317212" description="Secreted protein" evidence="2">
    <location>
        <begin position="22"/>
        <end position="880"/>
    </location>
</feature>
<dbReference type="AlphaFoldDB" id="F4R3N6"/>
<feature type="region of interest" description="Disordered" evidence="1">
    <location>
        <begin position="118"/>
        <end position="151"/>
    </location>
</feature>
<reference evidence="4" key="1">
    <citation type="journal article" date="2011" name="Proc. Natl. Acad. Sci. U.S.A.">
        <title>Obligate biotrophy features unraveled by the genomic analysis of rust fungi.</title>
        <authorList>
            <person name="Duplessis S."/>
            <person name="Cuomo C.A."/>
            <person name="Lin Y.-C."/>
            <person name="Aerts A."/>
            <person name="Tisserant E."/>
            <person name="Veneault-Fourrey C."/>
            <person name="Joly D.L."/>
            <person name="Hacquard S."/>
            <person name="Amselem J."/>
            <person name="Cantarel B.L."/>
            <person name="Chiu R."/>
            <person name="Coutinho P.M."/>
            <person name="Feau N."/>
            <person name="Field M."/>
            <person name="Frey P."/>
            <person name="Gelhaye E."/>
            <person name="Goldberg J."/>
            <person name="Grabherr M.G."/>
            <person name="Kodira C.D."/>
            <person name="Kohler A."/>
            <person name="Kuees U."/>
            <person name="Lindquist E.A."/>
            <person name="Lucas S.M."/>
            <person name="Mago R."/>
            <person name="Mauceli E."/>
            <person name="Morin E."/>
            <person name="Murat C."/>
            <person name="Pangilinan J.L."/>
            <person name="Park R."/>
            <person name="Pearson M."/>
            <person name="Quesneville H."/>
            <person name="Rouhier N."/>
            <person name="Sakthikumar S."/>
            <person name="Salamov A.A."/>
            <person name="Schmutz J."/>
            <person name="Selles B."/>
            <person name="Shapiro H."/>
            <person name="Tanguay P."/>
            <person name="Tuskan G.A."/>
            <person name="Henrissat B."/>
            <person name="Van de Peer Y."/>
            <person name="Rouze P."/>
            <person name="Ellis J.G."/>
            <person name="Dodds P.N."/>
            <person name="Schein J.E."/>
            <person name="Zhong S."/>
            <person name="Hamelin R.C."/>
            <person name="Grigoriev I.V."/>
            <person name="Szabo L.J."/>
            <person name="Martin F."/>
        </authorList>
    </citation>
    <scope>NUCLEOTIDE SEQUENCE [LARGE SCALE GENOMIC DNA]</scope>
    <source>
        <strain evidence="4">98AG31 / pathotype 3-4-7</strain>
    </source>
</reference>
<dbReference type="HOGENOM" id="CLU_327069_0_0_1"/>
<evidence type="ECO:0000313" key="3">
    <source>
        <dbReference type="EMBL" id="EGG13137.1"/>
    </source>
</evidence>
<proteinExistence type="predicted"/>
<name>F4R3N6_MELLP</name>
<feature type="signal peptide" evidence="2">
    <location>
        <begin position="1"/>
        <end position="21"/>
    </location>
</feature>
<keyword evidence="4" id="KW-1185">Reference proteome</keyword>
<keyword evidence="2" id="KW-0732">Signal</keyword>
<dbReference type="InParanoid" id="F4R3N6"/>
<protein>
    <recommendedName>
        <fullName evidence="5">Secreted protein</fullName>
    </recommendedName>
</protein>
<evidence type="ECO:0008006" key="5">
    <source>
        <dbReference type="Google" id="ProtNLM"/>
    </source>
</evidence>
<dbReference type="OrthoDB" id="10375533at2759"/>
<organism evidence="4">
    <name type="scientific">Melampsora larici-populina (strain 98AG31 / pathotype 3-4-7)</name>
    <name type="common">Poplar leaf rust fungus</name>
    <dbReference type="NCBI Taxonomy" id="747676"/>
    <lineage>
        <taxon>Eukaryota</taxon>
        <taxon>Fungi</taxon>
        <taxon>Dikarya</taxon>
        <taxon>Basidiomycota</taxon>
        <taxon>Pucciniomycotina</taxon>
        <taxon>Pucciniomycetes</taxon>
        <taxon>Pucciniales</taxon>
        <taxon>Melampsoraceae</taxon>
        <taxon>Melampsora</taxon>
    </lineage>
</organism>
<accession>F4R3N6</accession>
<evidence type="ECO:0000256" key="2">
    <source>
        <dbReference type="SAM" id="SignalP"/>
    </source>
</evidence>
<dbReference type="Proteomes" id="UP000001072">
    <property type="component" value="Unassembled WGS sequence"/>
</dbReference>
<evidence type="ECO:0000256" key="1">
    <source>
        <dbReference type="SAM" id="MobiDB-lite"/>
    </source>
</evidence>
<gene>
    <name evidence="3" type="ORF">MELLADRAFT_58483</name>
</gene>
<evidence type="ECO:0000313" key="4">
    <source>
        <dbReference type="Proteomes" id="UP000001072"/>
    </source>
</evidence>
<dbReference type="GeneID" id="18929190"/>
<feature type="compositionally biased region" description="Polar residues" evidence="1">
    <location>
        <begin position="127"/>
        <end position="148"/>
    </location>
</feature>
<sequence>MLFWNILSFCVYLSLLRYNQATLEIQINSPHHGIQDVPQSHQDDSRNSIGPENRLLKRDFLHFDSEMRHVISPQPFHPEAFEPTVNGLQHSGTGASDLHLEHALSPTTEEWMSLLLQTDEPSPHSTPPAQTATSHASPSRLQSSNSIASPELMITPPTLKRKFPFAIPVNDDGSELVRHPGQKHQDFARKITDAFIQSEASSYDMKSIAQAYFRAQEREDVNPENRLPGNFFGEAFVHSADDPPRLKRALGEANIDMMIFYAPEDFHGLMDTWTKQGLNSDGDFFEDLKNEVEDDFARGIYSEPLVNEALSLSQFIGDVKKRLSRHVPLTYNYEVMIEMAKATEFWSSTRIFTESEALDALEKLNQLLRSDPLTYFIAENWLNEFSVPRGRWSLKIKHLKELETKASDRILQAIAYSTDISPRGVAGDETFNAAMLAGFNAKNAWKQLAKLPQKSPFRSQLLKALNEWDLLTTGKLISLKNKVFLDAAVKYHSTVVTLKAFRRKDITGADLALSTWVALHNTDLSRDTIEKTLEKQVPNLSQANRLLQQGASARLQLQSLVAIVFPWAYERYYALPTMGHENDFSVAASTFLIMRKRLNNVLRFSPEEKIKFKTELIEFLGTENYDQRMKQIIQISDEIRHAINMRNMQNLAAQEGLEVASRKHWYHYLKHLNRLHQQRPETFERLGELYRSFSEVTKNRMPPFSMNQFYTYINHCAYLYIEELFHSGISLETAAELTAANWNLFKAIEDANEHILSVIQARFPPESDAKAVYVLTQGIRRKAAENYEGLLRWREKYNVLTQTMSKDFVKYIQEIDSEVISISDVDFEEKGYPGYPIITAKVHKAPPHFQLTRMVQNTLGPNFFSNRKYLLMHRRNNSKN</sequence>
<dbReference type="EMBL" id="GL883090">
    <property type="protein sequence ID" value="EGG13137.1"/>
    <property type="molecule type" value="Genomic_DNA"/>
</dbReference>
<dbReference type="RefSeq" id="XP_007404075.1">
    <property type="nucleotide sequence ID" value="XM_007404013.1"/>
</dbReference>